<evidence type="ECO:0000256" key="3">
    <source>
        <dbReference type="ARBA" id="ARBA00022643"/>
    </source>
</evidence>
<keyword evidence="2" id="KW-0285">Flavoprotein</keyword>
<dbReference type="Gene3D" id="1.10.1060.10">
    <property type="entry name" value="Alpha-helical ferredoxin"/>
    <property type="match status" value="1"/>
</dbReference>
<dbReference type="RefSeq" id="WP_084720574.1">
    <property type="nucleotide sequence ID" value="NZ_BJYZ01000006.1"/>
</dbReference>
<evidence type="ECO:0000256" key="1">
    <source>
        <dbReference type="ARBA" id="ARBA00001917"/>
    </source>
</evidence>
<keyword evidence="3" id="KW-0288">FMN</keyword>
<evidence type="ECO:0000256" key="11">
    <source>
        <dbReference type="ARBA" id="ARBA00049728"/>
    </source>
</evidence>
<evidence type="ECO:0000256" key="9">
    <source>
        <dbReference type="ARBA" id="ARBA00049578"/>
    </source>
</evidence>
<dbReference type="InterPro" id="IPR028261">
    <property type="entry name" value="DPD_II"/>
</dbReference>
<dbReference type="SUPFAM" id="SSF51971">
    <property type="entry name" value="Nucleotide-binding domain"/>
    <property type="match status" value="1"/>
</dbReference>
<dbReference type="EC" id="1.3.1.1" evidence="11"/>
<evidence type="ECO:0000256" key="6">
    <source>
        <dbReference type="ARBA" id="ARBA00032722"/>
    </source>
</evidence>
<evidence type="ECO:0000313" key="13">
    <source>
        <dbReference type="EMBL" id="GEO37518.1"/>
    </source>
</evidence>
<dbReference type="InterPro" id="IPR023753">
    <property type="entry name" value="FAD/NAD-binding_dom"/>
</dbReference>
<evidence type="ECO:0000256" key="2">
    <source>
        <dbReference type="ARBA" id="ARBA00022630"/>
    </source>
</evidence>
<protein>
    <recommendedName>
        <fullName evidence="11">dihydrouracil dehydrogenase (NAD(+))</fullName>
        <ecNumber evidence="11">1.3.1.1</ecNumber>
    </recommendedName>
    <alternativeName>
        <fullName evidence="6">Dihydrothymine dehydrogenase</fullName>
    </alternativeName>
    <alternativeName>
        <fullName evidence="5">Dihydrouracil dehydrogenase</fullName>
    </alternativeName>
</protein>
<comment type="catalytic activity">
    <reaction evidence="7">
        <text>5,6-dihydrothymine + NAD(+) = thymine + NADH + H(+)</text>
        <dbReference type="Rhea" id="RHEA:28791"/>
        <dbReference type="ChEBI" id="CHEBI:15378"/>
        <dbReference type="ChEBI" id="CHEBI:17821"/>
        <dbReference type="ChEBI" id="CHEBI:27468"/>
        <dbReference type="ChEBI" id="CHEBI:57540"/>
        <dbReference type="ChEBI" id="CHEBI:57945"/>
        <dbReference type="EC" id="1.3.1.1"/>
    </reaction>
</comment>
<dbReference type="Pfam" id="PF14691">
    <property type="entry name" value="Fer4_20"/>
    <property type="match status" value="1"/>
</dbReference>
<evidence type="ECO:0000256" key="4">
    <source>
        <dbReference type="ARBA" id="ARBA00023002"/>
    </source>
</evidence>
<keyword evidence="4" id="KW-0560">Oxidoreductase</keyword>
<dbReference type="PANTHER" id="PTHR43073">
    <property type="entry name" value="DIHYDROPYRIMIDINE DEHYDROGENASE [NADP(+)]"/>
    <property type="match status" value="1"/>
</dbReference>
<comment type="subunit">
    <text evidence="10">Heterotetramer of 2 PreA and 2 PreT subunits.</text>
</comment>
<evidence type="ECO:0000256" key="7">
    <source>
        <dbReference type="ARBA" id="ARBA00047685"/>
    </source>
</evidence>
<evidence type="ECO:0000256" key="10">
    <source>
        <dbReference type="ARBA" id="ARBA00049714"/>
    </source>
</evidence>
<proteinExistence type="predicted"/>
<organism evidence="13 14">
    <name type="scientific">Skermanella aerolata</name>
    <dbReference type="NCBI Taxonomy" id="393310"/>
    <lineage>
        <taxon>Bacteria</taxon>
        <taxon>Pseudomonadati</taxon>
        <taxon>Pseudomonadota</taxon>
        <taxon>Alphaproteobacteria</taxon>
        <taxon>Rhodospirillales</taxon>
        <taxon>Azospirillaceae</taxon>
        <taxon>Skermanella</taxon>
    </lineage>
</organism>
<comment type="caution">
    <text evidence="13">The sequence shown here is derived from an EMBL/GenBank/DDBJ whole genome shotgun (WGS) entry which is preliminary data.</text>
</comment>
<dbReference type="SUPFAM" id="SSF46548">
    <property type="entry name" value="alpha-helical ferredoxin"/>
    <property type="match status" value="1"/>
</dbReference>
<name>A0A512DM16_9PROT</name>
<evidence type="ECO:0000313" key="14">
    <source>
        <dbReference type="Proteomes" id="UP000321523"/>
    </source>
</evidence>
<accession>A0A512DM16</accession>
<feature type="domain" description="4Fe-4S ferredoxin-type" evidence="12">
    <location>
        <begin position="35"/>
        <end position="68"/>
    </location>
</feature>
<comment type="catalytic activity">
    <reaction evidence="8">
        <text>5,6-dihydrouracil + NAD(+) = uracil + NADH + H(+)</text>
        <dbReference type="Rhea" id="RHEA:20189"/>
        <dbReference type="ChEBI" id="CHEBI:15378"/>
        <dbReference type="ChEBI" id="CHEBI:15901"/>
        <dbReference type="ChEBI" id="CHEBI:17568"/>
        <dbReference type="ChEBI" id="CHEBI:57540"/>
        <dbReference type="ChEBI" id="CHEBI:57945"/>
        <dbReference type="EC" id="1.3.1.1"/>
    </reaction>
</comment>
<evidence type="ECO:0000256" key="5">
    <source>
        <dbReference type="ARBA" id="ARBA00030119"/>
    </source>
</evidence>
<dbReference type="PROSITE" id="PS51379">
    <property type="entry name" value="4FE4S_FER_2"/>
    <property type="match status" value="1"/>
</dbReference>
<reference evidence="13 14" key="1">
    <citation type="submission" date="2019-07" db="EMBL/GenBank/DDBJ databases">
        <title>Whole genome shotgun sequence of Skermanella aerolata NBRC 106429.</title>
        <authorList>
            <person name="Hosoyama A."/>
            <person name="Uohara A."/>
            <person name="Ohji S."/>
            <person name="Ichikawa N."/>
        </authorList>
    </citation>
    <scope>NUCLEOTIDE SEQUENCE [LARGE SCALE GENOMIC DNA]</scope>
    <source>
        <strain evidence="13 14">NBRC 106429</strain>
    </source>
</reference>
<comment type="cofactor">
    <cofactor evidence="1">
        <name>FMN</name>
        <dbReference type="ChEBI" id="CHEBI:58210"/>
    </cofactor>
</comment>
<dbReference type="InterPro" id="IPR009051">
    <property type="entry name" value="Helical_ferredxn"/>
</dbReference>
<dbReference type="Pfam" id="PF07992">
    <property type="entry name" value="Pyr_redox_2"/>
    <property type="match status" value="1"/>
</dbReference>
<dbReference type="PRINTS" id="PR00419">
    <property type="entry name" value="ADXRDTASE"/>
</dbReference>
<sequence length="455" mass="48530">MTSVMDVPADIAPGRLSPREYEVNFDDATPPLNRKQALIEAARCYFCYDAPCMEACPTGIDIPSFIRKIATDNVKGAAVTILEENIMGGTCARVCPTEILCEQACVRTAQEHKPVTIGALQRYATDWLFDREIQPFTRAEPTGRKVAVVGAGPAGLSCAHALALHGHDVTVFEMQPKAGGLNEYGIAAYKMTNDFAQREVDFILSAGGITVEYGKALGRDITLAQLRADYDAVFLGIGHNAVNALRIAGEDLAGVSNAVDFIAALRQAPDKSALPVGRKIVVIGGGNTAIDVATQSKRLGAEDVTIVYRRGPESMSATGAEQEWAQTNGVRIKYWAQPRTLVGSGGSLREVEFEYTVLDEAGRLAGTGEVFRVPADMVFKAIGQSFVPSAVGEEGFAEILEFQPDGRFAVNEDRQTSLANVFAGGDCIGGIDLTVSAVQDGKVAARAIHRLLTGS</sequence>
<dbReference type="GO" id="GO:0051536">
    <property type="term" value="F:iron-sulfur cluster binding"/>
    <property type="evidence" value="ECO:0007669"/>
    <property type="project" value="InterPro"/>
</dbReference>
<gene>
    <name evidence="13" type="ORF">SAE02_16660</name>
</gene>
<dbReference type="PANTHER" id="PTHR43073:SF2">
    <property type="entry name" value="DIHYDROPYRIMIDINE DEHYDROGENASE [NADP(+)]"/>
    <property type="match status" value="1"/>
</dbReference>
<keyword evidence="14" id="KW-1185">Reference proteome</keyword>
<dbReference type="OrthoDB" id="9803192at2"/>
<dbReference type="InterPro" id="IPR036188">
    <property type="entry name" value="FAD/NAD-bd_sf"/>
</dbReference>
<dbReference type="Proteomes" id="UP000321523">
    <property type="component" value="Unassembled WGS sequence"/>
</dbReference>
<dbReference type="InterPro" id="IPR017896">
    <property type="entry name" value="4Fe4S_Fe-S-bd"/>
</dbReference>
<comment type="function">
    <text evidence="9">Involved in pyrimidine base degradation. Catalyzes physiologically the reduction of uracil to 5,6-dihydrouracil (DHU) by using NADH as a specific cosubstrate. It also catalyzes the reverse reaction and the reduction of thymine to 5,6-dihydrothymine (DHT).</text>
</comment>
<dbReference type="Gene3D" id="3.50.50.60">
    <property type="entry name" value="FAD/NAD(P)-binding domain"/>
    <property type="match status" value="2"/>
</dbReference>
<dbReference type="EMBL" id="BJYZ01000006">
    <property type="protein sequence ID" value="GEO37518.1"/>
    <property type="molecule type" value="Genomic_DNA"/>
</dbReference>
<evidence type="ECO:0000256" key="8">
    <source>
        <dbReference type="ARBA" id="ARBA00048792"/>
    </source>
</evidence>
<dbReference type="AlphaFoldDB" id="A0A512DM16"/>
<dbReference type="GO" id="GO:0004159">
    <property type="term" value="F:dihydropyrimidine dehydrogenase (NAD+) activity"/>
    <property type="evidence" value="ECO:0007669"/>
    <property type="project" value="UniProtKB-EC"/>
</dbReference>
<evidence type="ECO:0000259" key="12">
    <source>
        <dbReference type="PROSITE" id="PS51379"/>
    </source>
</evidence>